<sequence length="138" mass="15024">MGRNGVKEFSKAQVSSLLSTFCDFVATAGVFSLTHHVVASTALGAFTGGAVNCSINYCWTFKGTCRTKKGVLCRYVAVWLGSVMFNTAGTEWGVKLVRCSGLWPDQNLGLVMMVKAIVAVVVAVAWNFTTQKYYVYKK</sequence>
<dbReference type="Proteomes" id="UP000308886">
    <property type="component" value="Unassembled WGS sequence"/>
</dbReference>
<dbReference type="EMBL" id="SRZC01000026">
    <property type="protein sequence ID" value="TGX80454.1"/>
    <property type="molecule type" value="Genomic_DNA"/>
</dbReference>
<evidence type="ECO:0000313" key="2">
    <source>
        <dbReference type="Proteomes" id="UP000308886"/>
    </source>
</evidence>
<proteinExistence type="predicted"/>
<evidence type="ECO:0000313" key="1">
    <source>
        <dbReference type="EMBL" id="TGX80454.1"/>
    </source>
</evidence>
<name>A0AC61QMH5_9BACT</name>
<reference evidence="1" key="1">
    <citation type="submission" date="2019-04" db="EMBL/GenBank/DDBJ databases">
        <title>Microbes associate with the intestines of laboratory mice.</title>
        <authorList>
            <person name="Navarre W."/>
            <person name="Wong E."/>
            <person name="Huang K."/>
            <person name="Tropini C."/>
            <person name="Ng K."/>
            <person name="Yu B."/>
        </authorList>
    </citation>
    <scope>NUCLEOTIDE SEQUENCE</scope>
    <source>
        <strain evidence="1">NM73_A23</strain>
    </source>
</reference>
<organism evidence="1 2">
    <name type="scientific">Palleniella muris</name>
    <dbReference type="NCBI Taxonomy" id="3038145"/>
    <lineage>
        <taxon>Bacteria</taxon>
        <taxon>Pseudomonadati</taxon>
        <taxon>Bacteroidota</taxon>
        <taxon>Bacteroidia</taxon>
        <taxon>Bacteroidales</taxon>
        <taxon>Prevotellaceae</taxon>
        <taxon>Palleniella</taxon>
    </lineage>
</organism>
<keyword evidence="2" id="KW-1185">Reference proteome</keyword>
<comment type="caution">
    <text evidence="1">The sequence shown here is derived from an EMBL/GenBank/DDBJ whole genome shotgun (WGS) entry which is preliminary data.</text>
</comment>
<protein>
    <submittedName>
        <fullName evidence="1">Uncharacterized protein</fullName>
    </submittedName>
</protein>
<accession>A0AC61QMH5</accession>
<gene>
    <name evidence="1" type="ORF">E5358_13050</name>
</gene>